<dbReference type="Proteomes" id="UP000775213">
    <property type="component" value="Unassembled WGS sequence"/>
</dbReference>
<name>A0AAV7H378_DENCH</name>
<sequence length="84" mass="10280">MNVLSAEHEPSLMKMLEEFYVDENNDDGYNNVQFSLFISFIKFENNMIILPEEIETKIIFYYRSENINRFYFIFMIKYIIKNII</sequence>
<evidence type="ECO:0000313" key="1">
    <source>
        <dbReference type="EMBL" id="KAH0462670.1"/>
    </source>
</evidence>
<dbReference type="AlphaFoldDB" id="A0AAV7H378"/>
<gene>
    <name evidence="1" type="ORF">IEQ34_010245</name>
</gene>
<protein>
    <submittedName>
        <fullName evidence="1">Uncharacterized protein</fullName>
    </submittedName>
</protein>
<organism evidence="1 2">
    <name type="scientific">Dendrobium chrysotoxum</name>
    <name type="common">Orchid</name>
    <dbReference type="NCBI Taxonomy" id="161865"/>
    <lineage>
        <taxon>Eukaryota</taxon>
        <taxon>Viridiplantae</taxon>
        <taxon>Streptophyta</taxon>
        <taxon>Embryophyta</taxon>
        <taxon>Tracheophyta</taxon>
        <taxon>Spermatophyta</taxon>
        <taxon>Magnoliopsida</taxon>
        <taxon>Liliopsida</taxon>
        <taxon>Asparagales</taxon>
        <taxon>Orchidaceae</taxon>
        <taxon>Epidendroideae</taxon>
        <taxon>Malaxideae</taxon>
        <taxon>Dendrobiinae</taxon>
        <taxon>Dendrobium</taxon>
    </lineage>
</organism>
<keyword evidence="2" id="KW-1185">Reference proteome</keyword>
<dbReference type="EMBL" id="JAGFBR010000009">
    <property type="protein sequence ID" value="KAH0462670.1"/>
    <property type="molecule type" value="Genomic_DNA"/>
</dbReference>
<comment type="caution">
    <text evidence="1">The sequence shown here is derived from an EMBL/GenBank/DDBJ whole genome shotgun (WGS) entry which is preliminary data.</text>
</comment>
<proteinExistence type="predicted"/>
<reference evidence="1 2" key="1">
    <citation type="journal article" date="2021" name="Hortic Res">
        <title>Chromosome-scale assembly of the Dendrobium chrysotoxum genome enhances the understanding of orchid evolution.</title>
        <authorList>
            <person name="Zhang Y."/>
            <person name="Zhang G.Q."/>
            <person name="Zhang D."/>
            <person name="Liu X.D."/>
            <person name="Xu X.Y."/>
            <person name="Sun W.H."/>
            <person name="Yu X."/>
            <person name="Zhu X."/>
            <person name="Wang Z.W."/>
            <person name="Zhao X."/>
            <person name="Zhong W.Y."/>
            <person name="Chen H."/>
            <person name="Yin W.L."/>
            <person name="Huang T."/>
            <person name="Niu S.C."/>
            <person name="Liu Z.J."/>
        </authorList>
    </citation>
    <scope>NUCLEOTIDE SEQUENCE [LARGE SCALE GENOMIC DNA]</scope>
    <source>
        <strain evidence="1">Lindl</strain>
    </source>
</reference>
<accession>A0AAV7H378</accession>
<evidence type="ECO:0000313" key="2">
    <source>
        <dbReference type="Proteomes" id="UP000775213"/>
    </source>
</evidence>